<proteinExistence type="predicted"/>
<comment type="caution">
    <text evidence="2">The sequence shown here is derived from an EMBL/GenBank/DDBJ whole genome shotgun (WGS) entry which is preliminary data.</text>
</comment>
<evidence type="ECO:0000313" key="3">
    <source>
        <dbReference type="Proteomes" id="UP000735302"/>
    </source>
</evidence>
<gene>
    <name evidence="2" type="ORF">PoB_005868200</name>
</gene>
<reference evidence="2 3" key="1">
    <citation type="journal article" date="2021" name="Elife">
        <title>Chloroplast acquisition without the gene transfer in kleptoplastic sea slugs, Plakobranchus ocellatus.</title>
        <authorList>
            <person name="Maeda T."/>
            <person name="Takahashi S."/>
            <person name="Yoshida T."/>
            <person name="Shimamura S."/>
            <person name="Takaki Y."/>
            <person name="Nagai Y."/>
            <person name="Toyoda A."/>
            <person name="Suzuki Y."/>
            <person name="Arimoto A."/>
            <person name="Ishii H."/>
            <person name="Satoh N."/>
            <person name="Nishiyama T."/>
            <person name="Hasebe M."/>
            <person name="Maruyama T."/>
            <person name="Minagawa J."/>
            <person name="Obokata J."/>
            <person name="Shigenobu S."/>
        </authorList>
    </citation>
    <scope>NUCLEOTIDE SEQUENCE [LARGE SCALE GENOMIC DNA]</scope>
</reference>
<protein>
    <submittedName>
        <fullName evidence="2">Uncharacterized protein</fullName>
    </submittedName>
</protein>
<feature type="compositionally biased region" description="Basic and acidic residues" evidence="1">
    <location>
        <begin position="1"/>
        <end position="15"/>
    </location>
</feature>
<evidence type="ECO:0000313" key="2">
    <source>
        <dbReference type="EMBL" id="GFO32177.1"/>
    </source>
</evidence>
<accession>A0AAV4CL28</accession>
<dbReference type="Proteomes" id="UP000735302">
    <property type="component" value="Unassembled WGS sequence"/>
</dbReference>
<keyword evidence="3" id="KW-1185">Reference proteome</keyword>
<feature type="compositionally biased region" description="Acidic residues" evidence="1">
    <location>
        <begin position="16"/>
        <end position="49"/>
    </location>
</feature>
<dbReference type="AlphaFoldDB" id="A0AAV4CL28"/>
<organism evidence="2 3">
    <name type="scientific">Plakobranchus ocellatus</name>
    <dbReference type="NCBI Taxonomy" id="259542"/>
    <lineage>
        <taxon>Eukaryota</taxon>
        <taxon>Metazoa</taxon>
        <taxon>Spiralia</taxon>
        <taxon>Lophotrochozoa</taxon>
        <taxon>Mollusca</taxon>
        <taxon>Gastropoda</taxon>
        <taxon>Heterobranchia</taxon>
        <taxon>Euthyneura</taxon>
        <taxon>Panpulmonata</taxon>
        <taxon>Sacoglossa</taxon>
        <taxon>Placobranchoidea</taxon>
        <taxon>Plakobranchidae</taxon>
        <taxon>Plakobranchus</taxon>
    </lineage>
</organism>
<feature type="region of interest" description="Disordered" evidence="1">
    <location>
        <begin position="1"/>
        <end position="55"/>
    </location>
</feature>
<evidence type="ECO:0000256" key="1">
    <source>
        <dbReference type="SAM" id="MobiDB-lite"/>
    </source>
</evidence>
<dbReference type="EMBL" id="BLXT01006566">
    <property type="protein sequence ID" value="GFO32177.1"/>
    <property type="molecule type" value="Genomic_DNA"/>
</dbReference>
<name>A0AAV4CL28_9GAST</name>
<sequence length="95" mass="11514">MKREDEDLDKKKEKEMVEDDLDNKEEKEEEKEEKKDEEDEDEDDKEEKEEEKKKNVVKAIHINRKAREFIDNNFGQPCLFYVEVLECLAGFEIML</sequence>